<dbReference type="eggNOG" id="COG3209">
    <property type="taxonomic scope" value="Bacteria"/>
</dbReference>
<evidence type="ECO:0000313" key="2">
    <source>
        <dbReference type="Proteomes" id="UP000014541"/>
    </source>
</evidence>
<dbReference type="InterPro" id="IPR026906">
    <property type="entry name" value="LRR_5"/>
</dbReference>
<dbReference type="HOGENOM" id="CLU_831388_0_0_12"/>
<dbReference type="Proteomes" id="UP000014541">
    <property type="component" value="Unassembled WGS sequence"/>
</dbReference>
<dbReference type="PATRIC" id="fig|1125699.3.peg.653"/>
<dbReference type="Gene3D" id="3.80.10.10">
    <property type="entry name" value="Ribonuclease Inhibitor"/>
    <property type="match status" value="1"/>
</dbReference>
<dbReference type="PROSITE" id="PS51257">
    <property type="entry name" value="PROKAR_LIPOPROTEIN"/>
    <property type="match status" value="1"/>
</dbReference>
<organism evidence="1 2">
    <name type="scientific">Treponema maltophilum ATCC 51939</name>
    <dbReference type="NCBI Taxonomy" id="1125699"/>
    <lineage>
        <taxon>Bacteria</taxon>
        <taxon>Pseudomonadati</taxon>
        <taxon>Spirochaetota</taxon>
        <taxon>Spirochaetia</taxon>
        <taxon>Spirochaetales</taxon>
        <taxon>Treponemataceae</taxon>
        <taxon>Treponema</taxon>
    </lineage>
</organism>
<protein>
    <recommendedName>
        <fullName evidence="3">Leucine-rich repeat domain-containing protein</fullName>
    </recommendedName>
</protein>
<keyword evidence="2" id="KW-1185">Reference proteome</keyword>
<accession>S3K099</accession>
<dbReference type="Pfam" id="PF13306">
    <property type="entry name" value="LRR_5"/>
    <property type="match status" value="1"/>
</dbReference>
<evidence type="ECO:0008006" key="3">
    <source>
        <dbReference type="Google" id="ProtNLM"/>
    </source>
</evidence>
<dbReference type="EMBL" id="ATFF01000006">
    <property type="protein sequence ID" value="EPF30326.1"/>
    <property type="molecule type" value="Genomic_DNA"/>
</dbReference>
<comment type="caution">
    <text evidence="1">The sequence shown here is derived from an EMBL/GenBank/DDBJ whole genome shotgun (WGS) entry which is preliminary data.</text>
</comment>
<dbReference type="STRING" id="1125699.HMPREF9194_00642"/>
<reference evidence="1 2" key="1">
    <citation type="submission" date="2013-04" db="EMBL/GenBank/DDBJ databases">
        <title>The Genome Sequence of Treponema maltophilum ATCC 51939.</title>
        <authorList>
            <consortium name="The Broad Institute Genomics Platform"/>
            <person name="Earl A."/>
            <person name="Ward D."/>
            <person name="Feldgarden M."/>
            <person name="Gevers D."/>
            <person name="Leonetti C."/>
            <person name="Blanton J.M."/>
            <person name="Dewhirst F.E."/>
            <person name="Izard J."/>
            <person name="Walker B."/>
            <person name="Young S."/>
            <person name="Zeng Q."/>
            <person name="Gargeya S."/>
            <person name="Fitzgerald M."/>
            <person name="Haas B."/>
            <person name="Abouelleil A."/>
            <person name="Allen A.W."/>
            <person name="Alvarado L."/>
            <person name="Arachchi H.M."/>
            <person name="Berlin A.M."/>
            <person name="Chapman S.B."/>
            <person name="Gainer-Dewar J."/>
            <person name="Goldberg J."/>
            <person name="Griggs A."/>
            <person name="Gujja S."/>
            <person name="Hansen M."/>
            <person name="Howarth C."/>
            <person name="Imamovic A."/>
            <person name="Ireland A."/>
            <person name="Larimer J."/>
            <person name="McCowan C."/>
            <person name="Murphy C."/>
            <person name="Pearson M."/>
            <person name="Poon T.W."/>
            <person name="Priest M."/>
            <person name="Roberts A."/>
            <person name="Saif S."/>
            <person name="Shea T."/>
            <person name="Sisk P."/>
            <person name="Sykes S."/>
            <person name="Wortman J."/>
            <person name="Nusbaum C."/>
            <person name="Birren B."/>
        </authorList>
    </citation>
    <scope>NUCLEOTIDE SEQUENCE [LARGE SCALE GENOMIC DNA]</scope>
    <source>
        <strain evidence="1 2">ATCC 51939</strain>
    </source>
</reference>
<proteinExistence type="predicted"/>
<gene>
    <name evidence="1" type="ORF">HMPREF9194_00642</name>
</gene>
<dbReference type="AlphaFoldDB" id="S3K099"/>
<sequence length="334" mass="36894">MRPQLFFFALAASSCSNSTSGSNTAKTSEKKKIPALSVRSANYERNEGNNLTYRLIYSGSGNYEATAENPDIIELDTSRLNKRGIITVACKKEGRSRIKVYDKVGKKEAYSGSITVKSADSVIAEDFFEQSNVRYRILSKTALTVSVTPKISSAKNLEKAYLLYTQGTLSIPATVDHGDKTYKVKDIEWPQEWGTDVQNVEIAPDNEFMTSENGAVFSKDKKMLLWYPRGKPNAEYSVPEGVTTLRISSLFNVPELKKLGLPSTITDIQHYIFADCPSLNTVICKAENPPALVSTVFENTPIDSATLKVPANAVEAYKNAEGWKNFKTIEAIVP</sequence>
<dbReference type="InterPro" id="IPR032675">
    <property type="entry name" value="LRR_dom_sf"/>
</dbReference>
<evidence type="ECO:0000313" key="1">
    <source>
        <dbReference type="EMBL" id="EPF30326.1"/>
    </source>
</evidence>
<name>S3K099_TREMA</name>